<evidence type="ECO:0000313" key="2">
    <source>
        <dbReference type="Proteomes" id="UP000789920"/>
    </source>
</evidence>
<protein>
    <submittedName>
        <fullName evidence="1">8130_t:CDS:1</fullName>
    </submittedName>
</protein>
<gene>
    <name evidence="1" type="ORF">RPERSI_LOCUS13939</name>
</gene>
<comment type="caution">
    <text evidence="1">The sequence shown here is derived from an EMBL/GenBank/DDBJ whole genome shotgun (WGS) entry which is preliminary data.</text>
</comment>
<evidence type="ECO:0000313" key="1">
    <source>
        <dbReference type="EMBL" id="CAG8748662.1"/>
    </source>
</evidence>
<dbReference type="Proteomes" id="UP000789920">
    <property type="component" value="Unassembled WGS sequence"/>
</dbReference>
<organism evidence="1 2">
    <name type="scientific">Racocetra persica</name>
    <dbReference type="NCBI Taxonomy" id="160502"/>
    <lineage>
        <taxon>Eukaryota</taxon>
        <taxon>Fungi</taxon>
        <taxon>Fungi incertae sedis</taxon>
        <taxon>Mucoromycota</taxon>
        <taxon>Glomeromycotina</taxon>
        <taxon>Glomeromycetes</taxon>
        <taxon>Diversisporales</taxon>
        <taxon>Gigasporaceae</taxon>
        <taxon>Racocetra</taxon>
    </lineage>
</organism>
<reference evidence="1" key="1">
    <citation type="submission" date="2021-06" db="EMBL/GenBank/DDBJ databases">
        <authorList>
            <person name="Kallberg Y."/>
            <person name="Tangrot J."/>
            <person name="Rosling A."/>
        </authorList>
    </citation>
    <scope>NUCLEOTIDE SEQUENCE</scope>
    <source>
        <strain evidence="1">MA461A</strain>
    </source>
</reference>
<proteinExistence type="predicted"/>
<dbReference type="EMBL" id="CAJVQC010031519">
    <property type="protein sequence ID" value="CAG8748662.1"/>
    <property type="molecule type" value="Genomic_DNA"/>
</dbReference>
<accession>A0ACA9QFE5</accession>
<sequence>MCSFKNQNICDFEEIQIEFEENNETINDEVEFNNKNKIMFDSESKIETKKEVKVGFNEKETAEMFNKMFEQDYTTTKNILNTAQGIA</sequence>
<keyword evidence="2" id="KW-1185">Reference proteome</keyword>
<name>A0ACA9QFE5_9GLOM</name>